<sequence>MRGTLLYIWLISTLLPTLSQWGTIAYYQINKEYITRVLCENRDKPELHCNGHCDLAKRLKAQQEKQDQQTSDKVQNLPIVQLFASPVISFQFSQSAFCRNPELSFAYKLTAYQAHLSVTVPPPCLA</sequence>
<evidence type="ECO:0000313" key="1">
    <source>
        <dbReference type="EMBL" id="REA63319.1"/>
    </source>
</evidence>
<dbReference type="OrthoDB" id="980645at2"/>
<organism evidence="1 2">
    <name type="scientific">Dyadobacter luteus</name>
    <dbReference type="NCBI Taxonomy" id="2259619"/>
    <lineage>
        <taxon>Bacteria</taxon>
        <taxon>Pseudomonadati</taxon>
        <taxon>Bacteroidota</taxon>
        <taxon>Cytophagia</taxon>
        <taxon>Cytophagales</taxon>
        <taxon>Spirosomataceae</taxon>
        <taxon>Dyadobacter</taxon>
    </lineage>
</organism>
<dbReference type="EMBL" id="QNUL01000003">
    <property type="protein sequence ID" value="REA63319.1"/>
    <property type="molecule type" value="Genomic_DNA"/>
</dbReference>
<name>A0A3D8YFB0_9BACT</name>
<comment type="caution">
    <text evidence="1">The sequence shown here is derived from an EMBL/GenBank/DDBJ whole genome shotgun (WGS) entry which is preliminary data.</text>
</comment>
<evidence type="ECO:0000313" key="2">
    <source>
        <dbReference type="Proteomes" id="UP000256373"/>
    </source>
</evidence>
<reference evidence="1 2" key="1">
    <citation type="submission" date="2018-07" db="EMBL/GenBank/DDBJ databases">
        <title>Dyadobacter roseus sp. nov., isolated from rose rhizosphere soil.</title>
        <authorList>
            <person name="Chen L."/>
        </authorList>
    </citation>
    <scope>NUCLEOTIDE SEQUENCE [LARGE SCALE GENOMIC DNA]</scope>
    <source>
        <strain evidence="1 2">RS19</strain>
    </source>
</reference>
<proteinExistence type="predicted"/>
<dbReference type="Proteomes" id="UP000256373">
    <property type="component" value="Unassembled WGS sequence"/>
</dbReference>
<keyword evidence="2" id="KW-1185">Reference proteome</keyword>
<dbReference type="AlphaFoldDB" id="A0A3D8YFB0"/>
<gene>
    <name evidence="1" type="ORF">DSL64_06190</name>
</gene>
<accession>A0A3D8YFB0</accession>
<protein>
    <submittedName>
        <fullName evidence="1">Uncharacterized protein</fullName>
    </submittedName>
</protein>